<dbReference type="InterPro" id="IPR036412">
    <property type="entry name" value="HAD-like_sf"/>
</dbReference>
<protein>
    <recommendedName>
        <fullName evidence="14">RNA polymerase II C-terminal domain phosphatase-like</fullName>
        <ecNumber evidence="14">3.1.3.16</ecNumber>
    </recommendedName>
</protein>
<dbReference type="EMBL" id="CM026428">
    <property type="protein sequence ID" value="KAG0567421.1"/>
    <property type="molecule type" value="Genomic_DNA"/>
</dbReference>
<keyword evidence="8" id="KW-0805">Transcription regulation</keyword>
<evidence type="ECO:0000256" key="8">
    <source>
        <dbReference type="ARBA" id="ARBA00023015"/>
    </source>
</evidence>
<keyword evidence="9" id="KW-0804">Transcription</keyword>
<dbReference type="NCBIfam" id="TIGR02250">
    <property type="entry name" value="FCP1_euk"/>
    <property type="match status" value="1"/>
</dbReference>
<dbReference type="SUPFAM" id="SSF56784">
    <property type="entry name" value="HAD-like"/>
    <property type="match status" value="1"/>
</dbReference>
<evidence type="ECO:0000256" key="11">
    <source>
        <dbReference type="ARBA" id="ARBA00047761"/>
    </source>
</evidence>
<dbReference type="PROSITE" id="PS50172">
    <property type="entry name" value="BRCT"/>
    <property type="match status" value="1"/>
</dbReference>
<keyword evidence="10 14" id="KW-0539">Nucleus</keyword>
<feature type="compositionally biased region" description="Polar residues" evidence="15">
    <location>
        <begin position="644"/>
        <end position="661"/>
    </location>
</feature>
<evidence type="ECO:0000313" key="18">
    <source>
        <dbReference type="EMBL" id="KAG0567421.1"/>
    </source>
</evidence>
<dbReference type="PANTHER" id="PTHR23081:SF36">
    <property type="entry name" value="RNA POLYMERASE II SUBUNIT A C-TERMINAL DOMAIN PHOSPHATASE"/>
    <property type="match status" value="1"/>
</dbReference>
<sequence length="675" mass="75042">MESEEDANMDDLLFQTFSALEANGVDSGQEEEDEEVEEEEEEEEEEELEVEVEELGGEDEEEFLAEVEGVEEDIESVRELVGKLQEGEDGDDIAAEVEEAGKSVEVGLGELAGVEGSGSAVGKLRGRFGEVMDRFQALKGRIAEENVGRRSEDSLKRRRVDVAEEPTVPAEMGAGKMCPPHPGYMFDICFRCGAEKSTIPNNEPAQDRVGLRYIHERLEVSELEASRVRNAELRRVTGKQKLLLVVDLDHTMLNSARFTEVPLEERTYLSTAYHGSNSNNINGACVGQQQGNMSSLHQLTSLGMWTKLRPFAHRFLEEASKLYEMYVYTMGERAYAWAMAKLLDPTGQLFGDRIISQTDSTKRHTKDLDVVLGSESAVVILDDTEAVWPNHRSNLILMERYHFFTSSCNQFRLRTPSLAQLHRDESEIDGTLANTLRTLKEIHHEFFNGQRGKIMKRRPLQESPDVREVIRSIRAKLLADCSIVFSRVFPTGVKHPEFHPLWQLAVELGARCRTSCDRSTTHVVALDRGTDKARWAKQHGIFLVHPRWVEAASYQWCRPHEGDYPVSDGSSAQTVTTFSRNILVEPVVIEIRSNAGDDPLGEVVSGSAEVAPVVAPVIAPVVDLGSDKSEAGPLLEMKSDKENIASTAENPNQDSGLSSPDSAGEDILITSGLEI</sequence>
<comment type="subunit">
    <text evidence="13">Interacts with RAP74.</text>
</comment>
<dbReference type="GO" id="GO:0008420">
    <property type="term" value="F:RNA polymerase II CTD heptapeptide repeat phosphatase activity"/>
    <property type="evidence" value="ECO:0007669"/>
    <property type="project" value="UniProtKB-UniRule"/>
</dbReference>
<dbReference type="GO" id="GO:0046872">
    <property type="term" value="F:metal ion binding"/>
    <property type="evidence" value="ECO:0007669"/>
    <property type="project" value="UniProtKB-KW"/>
</dbReference>
<dbReference type="Pfam" id="PF12738">
    <property type="entry name" value="PTCB-BRCT"/>
    <property type="match status" value="1"/>
</dbReference>
<dbReference type="GO" id="GO:0005634">
    <property type="term" value="C:nucleus"/>
    <property type="evidence" value="ECO:0007669"/>
    <property type="project" value="UniProtKB-SubCell"/>
</dbReference>
<keyword evidence="4" id="KW-0678">Repressor</keyword>
<dbReference type="InterPro" id="IPR011947">
    <property type="entry name" value="FCP1_euk"/>
</dbReference>
<evidence type="ECO:0000256" key="10">
    <source>
        <dbReference type="ARBA" id="ARBA00023242"/>
    </source>
</evidence>
<dbReference type="InterPro" id="IPR023214">
    <property type="entry name" value="HAD_sf"/>
</dbReference>
<dbReference type="PROSITE" id="PS50969">
    <property type="entry name" value="FCP1"/>
    <property type="match status" value="1"/>
</dbReference>
<dbReference type="Gene3D" id="3.40.50.1000">
    <property type="entry name" value="HAD superfamily/HAD-like"/>
    <property type="match status" value="1"/>
</dbReference>
<feature type="domain" description="FCP1 homology" evidence="17">
    <location>
        <begin position="237"/>
        <end position="421"/>
    </location>
</feature>
<evidence type="ECO:0000256" key="13">
    <source>
        <dbReference type="ARBA" id="ARBA00063107"/>
    </source>
</evidence>
<evidence type="ECO:0000256" key="5">
    <source>
        <dbReference type="ARBA" id="ARBA00022723"/>
    </source>
</evidence>
<evidence type="ECO:0000256" key="3">
    <source>
        <dbReference type="ARBA" id="ARBA00004123"/>
    </source>
</evidence>
<evidence type="ECO:0000256" key="14">
    <source>
        <dbReference type="RuleBase" id="RU366066"/>
    </source>
</evidence>
<dbReference type="CDD" id="cd17729">
    <property type="entry name" value="BRCT_CTDP1"/>
    <property type="match status" value="1"/>
</dbReference>
<dbReference type="SMART" id="SM00292">
    <property type="entry name" value="BRCT"/>
    <property type="match status" value="1"/>
</dbReference>
<dbReference type="GO" id="GO:0009651">
    <property type="term" value="P:response to salt stress"/>
    <property type="evidence" value="ECO:0007669"/>
    <property type="project" value="UniProtKB-ARBA"/>
</dbReference>
<dbReference type="FunFam" id="3.40.50.10190:FF:000014">
    <property type="entry name" value="RNA polymerase II C-terminal domain phosphatase-like 3"/>
    <property type="match status" value="1"/>
</dbReference>
<keyword evidence="19" id="KW-1185">Reference proteome</keyword>
<dbReference type="SMART" id="SM00577">
    <property type="entry name" value="CPDc"/>
    <property type="match status" value="1"/>
</dbReference>
<dbReference type="InterPro" id="IPR036420">
    <property type="entry name" value="BRCT_dom_sf"/>
</dbReference>
<evidence type="ECO:0000256" key="4">
    <source>
        <dbReference type="ARBA" id="ARBA00022491"/>
    </source>
</evidence>
<feature type="compositionally biased region" description="Acidic residues" evidence="15">
    <location>
        <begin position="28"/>
        <end position="61"/>
    </location>
</feature>
<feature type="region of interest" description="Disordered" evidence="15">
    <location>
        <begin position="639"/>
        <end position="675"/>
    </location>
</feature>
<evidence type="ECO:0000313" key="19">
    <source>
        <dbReference type="Proteomes" id="UP000822688"/>
    </source>
</evidence>
<dbReference type="Gene3D" id="3.40.50.10190">
    <property type="entry name" value="BRCT domain"/>
    <property type="match status" value="1"/>
</dbReference>
<reference evidence="18" key="1">
    <citation type="submission" date="2020-06" db="EMBL/GenBank/DDBJ databases">
        <title>WGS assembly of Ceratodon purpureus strain R40.</title>
        <authorList>
            <person name="Carey S.B."/>
            <person name="Jenkins J."/>
            <person name="Shu S."/>
            <person name="Lovell J.T."/>
            <person name="Sreedasyam A."/>
            <person name="Maumus F."/>
            <person name="Tiley G.P."/>
            <person name="Fernandez-Pozo N."/>
            <person name="Barry K."/>
            <person name="Chen C."/>
            <person name="Wang M."/>
            <person name="Lipzen A."/>
            <person name="Daum C."/>
            <person name="Saski C.A."/>
            <person name="Payton A.C."/>
            <person name="Mcbreen J.C."/>
            <person name="Conrad R.E."/>
            <person name="Kollar L.M."/>
            <person name="Olsson S."/>
            <person name="Huttunen S."/>
            <person name="Landis J.B."/>
            <person name="Wickett N.J."/>
            <person name="Johnson M.G."/>
            <person name="Rensing S.A."/>
            <person name="Grimwood J."/>
            <person name="Schmutz J."/>
            <person name="Mcdaniel S.F."/>
        </authorList>
    </citation>
    <scope>NUCLEOTIDE SEQUENCE</scope>
    <source>
        <strain evidence="18">R40</strain>
    </source>
</reference>
<comment type="caution">
    <text evidence="18">The sequence shown here is derived from an EMBL/GenBank/DDBJ whole genome shotgun (WGS) entry which is preliminary data.</text>
</comment>
<evidence type="ECO:0000256" key="7">
    <source>
        <dbReference type="ARBA" id="ARBA00022884"/>
    </source>
</evidence>
<keyword evidence="7" id="KW-0694">RNA-binding</keyword>
<dbReference type="InterPro" id="IPR004274">
    <property type="entry name" value="FCP1_dom"/>
</dbReference>
<dbReference type="SUPFAM" id="SSF52113">
    <property type="entry name" value="BRCT domain"/>
    <property type="match status" value="1"/>
</dbReference>
<evidence type="ECO:0000256" key="9">
    <source>
        <dbReference type="ARBA" id="ARBA00023163"/>
    </source>
</evidence>
<dbReference type="AlphaFoldDB" id="A0A8T0H622"/>
<dbReference type="GO" id="GO:0003723">
    <property type="term" value="F:RNA binding"/>
    <property type="evidence" value="ECO:0007669"/>
    <property type="project" value="UniProtKB-KW"/>
</dbReference>
<dbReference type="Pfam" id="PF03031">
    <property type="entry name" value="NIF"/>
    <property type="match status" value="1"/>
</dbReference>
<name>A0A8T0H622_CERPU</name>
<dbReference type="EC" id="3.1.3.16" evidence="14"/>
<proteinExistence type="predicted"/>
<dbReference type="PANTHER" id="PTHR23081">
    <property type="entry name" value="RNA POLYMERASE II CTD PHOSPHATASE"/>
    <property type="match status" value="1"/>
</dbReference>
<evidence type="ECO:0000256" key="2">
    <source>
        <dbReference type="ARBA" id="ARBA00001946"/>
    </source>
</evidence>
<dbReference type="InterPro" id="IPR039189">
    <property type="entry name" value="Fcp1"/>
</dbReference>
<evidence type="ECO:0000259" key="16">
    <source>
        <dbReference type="PROSITE" id="PS50172"/>
    </source>
</evidence>
<keyword evidence="5" id="KW-0479">Metal-binding</keyword>
<gene>
    <name evidence="18" type="ORF">KC19_7G133900</name>
</gene>
<feature type="domain" description="BRCT" evidence="16">
    <location>
        <begin position="473"/>
        <end position="549"/>
    </location>
</feature>
<comment type="function">
    <text evidence="14">This promotes the activity of RNA polymerase II.</text>
</comment>
<comment type="catalytic activity">
    <reaction evidence="12 14">
        <text>O-phospho-L-threonyl-[protein] + H2O = L-threonyl-[protein] + phosphate</text>
        <dbReference type="Rhea" id="RHEA:47004"/>
        <dbReference type="Rhea" id="RHEA-COMP:11060"/>
        <dbReference type="Rhea" id="RHEA-COMP:11605"/>
        <dbReference type="ChEBI" id="CHEBI:15377"/>
        <dbReference type="ChEBI" id="CHEBI:30013"/>
        <dbReference type="ChEBI" id="CHEBI:43474"/>
        <dbReference type="ChEBI" id="CHEBI:61977"/>
        <dbReference type="EC" id="3.1.3.16"/>
    </reaction>
</comment>
<feature type="region of interest" description="Disordered" evidence="15">
    <location>
        <begin position="1"/>
        <end position="61"/>
    </location>
</feature>
<dbReference type="InterPro" id="IPR001357">
    <property type="entry name" value="BRCT_dom"/>
</dbReference>
<keyword evidence="6 14" id="KW-0378">Hydrolase</keyword>
<dbReference type="Proteomes" id="UP000822688">
    <property type="component" value="Chromosome 7"/>
</dbReference>
<organism evidence="18 19">
    <name type="scientific">Ceratodon purpureus</name>
    <name type="common">Fire moss</name>
    <name type="synonym">Dicranum purpureum</name>
    <dbReference type="NCBI Taxonomy" id="3225"/>
    <lineage>
        <taxon>Eukaryota</taxon>
        <taxon>Viridiplantae</taxon>
        <taxon>Streptophyta</taxon>
        <taxon>Embryophyta</taxon>
        <taxon>Bryophyta</taxon>
        <taxon>Bryophytina</taxon>
        <taxon>Bryopsida</taxon>
        <taxon>Dicranidae</taxon>
        <taxon>Pseudoditrichales</taxon>
        <taxon>Ditrichaceae</taxon>
        <taxon>Ceratodon</taxon>
    </lineage>
</organism>
<comment type="subcellular location">
    <subcellularLocation>
        <location evidence="3 14">Nucleus</location>
    </subcellularLocation>
</comment>
<evidence type="ECO:0000256" key="15">
    <source>
        <dbReference type="SAM" id="MobiDB-lite"/>
    </source>
</evidence>
<comment type="catalytic activity">
    <reaction evidence="11 14">
        <text>O-phospho-L-seryl-[protein] + H2O = L-seryl-[protein] + phosphate</text>
        <dbReference type="Rhea" id="RHEA:20629"/>
        <dbReference type="Rhea" id="RHEA-COMP:9863"/>
        <dbReference type="Rhea" id="RHEA-COMP:11604"/>
        <dbReference type="ChEBI" id="CHEBI:15377"/>
        <dbReference type="ChEBI" id="CHEBI:29999"/>
        <dbReference type="ChEBI" id="CHEBI:43474"/>
        <dbReference type="ChEBI" id="CHEBI:83421"/>
        <dbReference type="EC" id="3.1.3.16"/>
    </reaction>
</comment>
<accession>A0A8T0H622</accession>
<evidence type="ECO:0000259" key="17">
    <source>
        <dbReference type="PROSITE" id="PS50969"/>
    </source>
</evidence>
<comment type="cofactor">
    <cofactor evidence="1">
        <name>Mn(2+)</name>
        <dbReference type="ChEBI" id="CHEBI:29035"/>
    </cofactor>
</comment>
<dbReference type="CDD" id="cd07521">
    <property type="entry name" value="HAD_FCP1-like"/>
    <property type="match status" value="1"/>
</dbReference>
<evidence type="ECO:0000256" key="12">
    <source>
        <dbReference type="ARBA" id="ARBA00048336"/>
    </source>
</evidence>
<comment type="cofactor">
    <cofactor evidence="2">
        <name>Mg(2+)</name>
        <dbReference type="ChEBI" id="CHEBI:18420"/>
    </cofactor>
</comment>
<evidence type="ECO:0000256" key="6">
    <source>
        <dbReference type="ARBA" id="ARBA00022801"/>
    </source>
</evidence>
<evidence type="ECO:0000256" key="1">
    <source>
        <dbReference type="ARBA" id="ARBA00001936"/>
    </source>
</evidence>